<evidence type="ECO:0000313" key="1">
    <source>
        <dbReference type="EMBL" id="PIO65583.1"/>
    </source>
</evidence>
<dbReference type="OrthoDB" id="2016913at2759"/>
<dbReference type="EMBL" id="KZ348889">
    <property type="protein sequence ID" value="PIO65583.1"/>
    <property type="molecule type" value="Genomic_DNA"/>
</dbReference>
<dbReference type="InterPro" id="IPR016024">
    <property type="entry name" value="ARM-type_fold"/>
</dbReference>
<name>A0A2G9U5T7_TELCI</name>
<dbReference type="Proteomes" id="UP000230423">
    <property type="component" value="Unassembled WGS sequence"/>
</dbReference>
<protein>
    <recommendedName>
        <fullName evidence="3">HEAT repeat protein</fullName>
    </recommendedName>
</protein>
<dbReference type="SUPFAM" id="SSF48371">
    <property type="entry name" value="ARM repeat"/>
    <property type="match status" value="1"/>
</dbReference>
<sequence>MGQDTLKFLNRELEVAIDKGDLCRTECVMFFWETVADYLSEADYPEICGSLELCTRLSNIGVGTDADRLANTTMRHLHALSHLVQEHDNAAELEGHVIRLVLPFVARKSVSKEALRTLEKYVSERSKGIMDVGDDISQVCYTFFMDESNGQALRLEALKCIGYVLSMKPSNDVMIIEIPGIPTAVSDKVCDAVRSAISNLPPEYLPEALPLVSQLLDHALFTNPTSACALAKSAVLIVKKNYKTLRANGENSLPTISNAILIAGQTLAESREPCVVRLASQVLAVIASQSTSYGDEAPRLLLASHGPVLVKTIFLRIQVELLRPTVEYLAEVLFFFAKEFSQETRNVINGLEHGDSPLVAAMFREVGNLRNFKQMTLRLNNASRKDTRS</sequence>
<reference evidence="1 2" key="1">
    <citation type="submission" date="2015-09" db="EMBL/GenBank/DDBJ databases">
        <title>Draft genome of the parasitic nematode Teladorsagia circumcincta isolate WARC Sus (inbred).</title>
        <authorList>
            <person name="Mitreva M."/>
        </authorList>
    </citation>
    <scope>NUCLEOTIDE SEQUENCE [LARGE SCALE GENOMIC DNA]</scope>
    <source>
        <strain evidence="1 2">S</strain>
    </source>
</reference>
<dbReference type="InterPro" id="IPR011989">
    <property type="entry name" value="ARM-like"/>
</dbReference>
<dbReference type="Gene3D" id="1.25.10.10">
    <property type="entry name" value="Leucine-rich Repeat Variant"/>
    <property type="match status" value="1"/>
</dbReference>
<dbReference type="AlphaFoldDB" id="A0A2G9U5T7"/>
<accession>A0A2G9U5T7</accession>
<gene>
    <name evidence="1" type="ORF">TELCIR_12739</name>
</gene>
<organism evidence="1 2">
    <name type="scientific">Teladorsagia circumcincta</name>
    <name type="common">Brown stomach worm</name>
    <name type="synonym">Ostertagia circumcincta</name>
    <dbReference type="NCBI Taxonomy" id="45464"/>
    <lineage>
        <taxon>Eukaryota</taxon>
        <taxon>Metazoa</taxon>
        <taxon>Ecdysozoa</taxon>
        <taxon>Nematoda</taxon>
        <taxon>Chromadorea</taxon>
        <taxon>Rhabditida</taxon>
        <taxon>Rhabditina</taxon>
        <taxon>Rhabditomorpha</taxon>
        <taxon>Strongyloidea</taxon>
        <taxon>Trichostrongylidae</taxon>
        <taxon>Teladorsagia</taxon>
    </lineage>
</organism>
<evidence type="ECO:0000313" key="2">
    <source>
        <dbReference type="Proteomes" id="UP000230423"/>
    </source>
</evidence>
<evidence type="ECO:0008006" key="3">
    <source>
        <dbReference type="Google" id="ProtNLM"/>
    </source>
</evidence>
<proteinExistence type="predicted"/>
<keyword evidence="2" id="KW-1185">Reference proteome</keyword>